<accession>A0A5B7KBM3</accession>
<dbReference type="Proteomes" id="UP000324222">
    <property type="component" value="Unassembled WGS sequence"/>
</dbReference>
<dbReference type="AlphaFoldDB" id="A0A5B7KBM3"/>
<evidence type="ECO:0000313" key="2">
    <source>
        <dbReference type="Proteomes" id="UP000324222"/>
    </source>
</evidence>
<proteinExistence type="predicted"/>
<dbReference type="EMBL" id="VSRR010149094">
    <property type="protein sequence ID" value="MPD06043.1"/>
    <property type="molecule type" value="Genomic_DNA"/>
</dbReference>
<evidence type="ECO:0000313" key="1">
    <source>
        <dbReference type="EMBL" id="MPD06043.1"/>
    </source>
</evidence>
<reference evidence="1 2" key="1">
    <citation type="submission" date="2019-05" db="EMBL/GenBank/DDBJ databases">
        <title>Another draft genome of Portunus trituberculatus and its Hox gene families provides insights of decapod evolution.</title>
        <authorList>
            <person name="Jeong J.-H."/>
            <person name="Song I."/>
            <person name="Kim S."/>
            <person name="Choi T."/>
            <person name="Kim D."/>
            <person name="Ryu S."/>
            <person name="Kim W."/>
        </authorList>
    </citation>
    <scope>NUCLEOTIDE SEQUENCE [LARGE SCALE GENOMIC DNA]</scope>
    <source>
        <tissue evidence="1">Muscle</tissue>
    </source>
</reference>
<protein>
    <submittedName>
        <fullName evidence="1">Uncharacterized protein</fullName>
    </submittedName>
</protein>
<keyword evidence="2" id="KW-1185">Reference proteome</keyword>
<gene>
    <name evidence="1" type="ORF">E2C01_101822</name>
</gene>
<organism evidence="1 2">
    <name type="scientific">Portunus trituberculatus</name>
    <name type="common">Swimming crab</name>
    <name type="synonym">Neptunus trituberculatus</name>
    <dbReference type="NCBI Taxonomy" id="210409"/>
    <lineage>
        <taxon>Eukaryota</taxon>
        <taxon>Metazoa</taxon>
        <taxon>Ecdysozoa</taxon>
        <taxon>Arthropoda</taxon>
        <taxon>Crustacea</taxon>
        <taxon>Multicrustacea</taxon>
        <taxon>Malacostraca</taxon>
        <taxon>Eumalacostraca</taxon>
        <taxon>Eucarida</taxon>
        <taxon>Decapoda</taxon>
        <taxon>Pleocyemata</taxon>
        <taxon>Brachyura</taxon>
        <taxon>Eubrachyura</taxon>
        <taxon>Portunoidea</taxon>
        <taxon>Portunidae</taxon>
        <taxon>Portuninae</taxon>
        <taxon>Portunus</taxon>
    </lineage>
</organism>
<name>A0A5B7KBM3_PORTR</name>
<comment type="caution">
    <text evidence="1">The sequence shown here is derived from an EMBL/GenBank/DDBJ whole genome shotgun (WGS) entry which is preliminary data.</text>
</comment>
<sequence length="75" mass="7970">MPGPVRTMAGGGTQGTLLPQGLRLMTQVFEDRGLGPLAGTRSTSVPVGTCCCRANVYGMYSVSVYVISFYNMEMS</sequence>